<dbReference type="Proteomes" id="UP001189429">
    <property type="component" value="Unassembled WGS sequence"/>
</dbReference>
<sequence length="103" mass="10888">VMDQCSRRLPRRGAGRADVRRAGRARRARASRVECRRALEDGRRLPAGAGRPRPRPAAPEADRGGAAGTRLRAPGLSPRQPRGAAGRGAAAAGGRGLRPQRDP</sequence>
<evidence type="ECO:0000256" key="1">
    <source>
        <dbReference type="SAM" id="MobiDB-lite"/>
    </source>
</evidence>
<evidence type="ECO:0000313" key="2">
    <source>
        <dbReference type="EMBL" id="CAK0845430.1"/>
    </source>
</evidence>
<protein>
    <submittedName>
        <fullName evidence="2">Uncharacterized protein</fullName>
    </submittedName>
</protein>
<reference evidence="2" key="1">
    <citation type="submission" date="2023-10" db="EMBL/GenBank/DDBJ databases">
        <authorList>
            <person name="Chen Y."/>
            <person name="Shah S."/>
            <person name="Dougan E. K."/>
            <person name="Thang M."/>
            <person name="Chan C."/>
        </authorList>
    </citation>
    <scope>NUCLEOTIDE SEQUENCE [LARGE SCALE GENOMIC DNA]</scope>
</reference>
<feature type="region of interest" description="Disordered" evidence="1">
    <location>
        <begin position="1"/>
        <end position="103"/>
    </location>
</feature>
<organism evidence="2 3">
    <name type="scientific">Prorocentrum cordatum</name>
    <dbReference type="NCBI Taxonomy" id="2364126"/>
    <lineage>
        <taxon>Eukaryota</taxon>
        <taxon>Sar</taxon>
        <taxon>Alveolata</taxon>
        <taxon>Dinophyceae</taxon>
        <taxon>Prorocentrales</taxon>
        <taxon>Prorocentraceae</taxon>
        <taxon>Prorocentrum</taxon>
    </lineage>
</organism>
<feature type="compositionally biased region" description="Low complexity" evidence="1">
    <location>
        <begin position="78"/>
        <end position="90"/>
    </location>
</feature>
<dbReference type="EMBL" id="CAUYUJ010014737">
    <property type="protein sequence ID" value="CAK0845430.1"/>
    <property type="molecule type" value="Genomic_DNA"/>
</dbReference>
<accession>A0ABN9THN4</accession>
<proteinExistence type="predicted"/>
<evidence type="ECO:0000313" key="3">
    <source>
        <dbReference type="Proteomes" id="UP001189429"/>
    </source>
</evidence>
<feature type="compositionally biased region" description="Basic and acidic residues" evidence="1">
    <location>
        <begin position="31"/>
        <end position="44"/>
    </location>
</feature>
<gene>
    <name evidence="2" type="ORF">PCOR1329_LOCUS39230</name>
</gene>
<feature type="non-terminal residue" evidence="2">
    <location>
        <position position="1"/>
    </location>
</feature>
<keyword evidence="3" id="KW-1185">Reference proteome</keyword>
<feature type="non-terminal residue" evidence="2">
    <location>
        <position position="103"/>
    </location>
</feature>
<comment type="caution">
    <text evidence="2">The sequence shown here is derived from an EMBL/GenBank/DDBJ whole genome shotgun (WGS) entry which is preliminary data.</text>
</comment>
<name>A0ABN9THN4_9DINO</name>